<evidence type="ECO:0000256" key="10">
    <source>
        <dbReference type="ARBA" id="ARBA00023136"/>
    </source>
</evidence>
<evidence type="ECO:0000313" key="13">
    <source>
        <dbReference type="Proteomes" id="UP000076502"/>
    </source>
</evidence>
<evidence type="ECO:0000256" key="9">
    <source>
        <dbReference type="ARBA" id="ARBA00023128"/>
    </source>
</evidence>
<protein>
    <submittedName>
        <fullName evidence="12">NADH dehydrogenase [ubiquinone] 1 subunit C2</fullName>
    </submittedName>
</protein>
<keyword evidence="6" id="KW-0999">Mitochondrion inner membrane</keyword>
<keyword evidence="8 11" id="KW-1133">Transmembrane helix</keyword>
<evidence type="ECO:0000256" key="5">
    <source>
        <dbReference type="ARBA" id="ARBA00022692"/>
    </source>
</evidence>
<comment type="similarity">
    <text evidence="2">Belongs to the complex I NDUFC2 subunit family.</text>
</comment>
<evidence type="ECO:0000256" key="1">
    <source>
        <dbReference type="ARBA" id="ARBA00004298"/>
    </source>
</evidence>
<evidence type="ECO:0000256" key="4">
    <source>
        <dbReference type="ARBA" id="ARBA00022660"/>
    </source>
</evidence>
<dbReference type="GO" id="GO:0006120">
    <property type="term" value="P:mitochondrial electron transport, NADH to ubiquinone"/>
    <property type="evidence" value="ECO:0007669"/>
    <property type="project" value="InterPro"/>
</dbReference>
<evidence type="ECO:0000313" key="12">
    <source>
        <dbReference type="EMBL" id="KZC13996.1"/>
    </source>
</evidence>
<evidence type="ECO:0000256" key="7">
    <source>
        <dbReference type="ARBA" id="ARBA00022982"/>
    </source>
</evidence>
<dbReference type="EMBL" id="KQ435030">
    <property type="protein sequence ID" value="KZC13996.1"/>
    <property type="molecule type" value="Genomic_DNA"/>
</dbReference>
<dbReference type="OrthoDB" id="6329847at2759"/>
<sequence>MSTVNDMEESGDTCPAQWAIDLLRRDSHYKREFYNLYLGHMVLGYVGFFTPIMRNMYLSRPWYSSFQNHIMFTIGGVLFGKFLMKKTDHMYNRRDAIMVDYIKRHPDRFPEPENKLYRDIFRPWIPVR</sequence>
<name>A0A154PQ13_DUFNO</name>
<reference evidence="12 13" key="1">
    <citation type="submission" date="2015-07" db="EMBL/GenBank/DDBJ databases">
        <title>The genome of Dufourea novaeangliae.</title>
        <authorList>
            <person name="Pan H."/>
            <person name="Kapheim K."/>
        </authorList>
    </citation>
    <scope>NUCLEOTIDE SEQUENCE [LARGE SCALE GENOMIC DNA]</scope>
    <source>
        <strain evidence="12">0120121106</strain>
        <tissue evidence="12">Whole body</tissue>
    </source>
</reference>
<dbReference type="Pfam" id="PF06374">
    <property type="entry name" value="NDUF_C2"/>
    <property type="match status" value="1"/>
</dbReference>
<proteinExistence type="inferred from homology"/>
<keyword evidence="10 11" id="KW-0472">Membrane</keyword>
<evidence type="ECO:0000256" key="6">
    <source>
        <dbReference type="ARBA" id="ARBA00022792"/>
    </source>
</evidence>
<feature type="transmembrane region" description="Helical" evidence="11">
    <location>
        <begin position="66"/>
        <end position="84"/>
    </location>
</feature>
<dbReference type="GO" id="GO:0005743">
    <property type="term" value="C:mitochondrial inner membrane"/>
    <property type="evidence" value="ECO:0007669"/>
    <property type="project" value="UniProtKB-SubCell"/>
</dbReference>
<keyword evidence="9" id="KW-0496">Mitochondrion</keyword>
<accession>A0A154PQ13</accession>
<evidence type="ECO:0000256" key="8">
    <source>
        <dbReference type="ARBA" id="ARBA00022989"/>
    </source>
</evidence>
<dbReference type="STRING" id="178035.A0A154PQ13"/>
<comment type="subcellular location">
    <subcellularLocation>
        <location evidence="1">Mitochondrion inner membrane</location>
        <topology evidence="1">Single-pass membrane protein</topology>
        <orientation evidence="1">Matrix side</orientation>
    </subcellularLocation>
</comment>
<dbReference type="InterPro" id="IPR009423">
    <property type="entry name" value="NDUC2"/>
</dbReference>
<dbReference type="AlphaFoldDB" id="A0A154PQ13"/>
<evidence type="ECO:0000256" key="3">
    <source>
        <dbReference type="ARBA" id="ARBA00022448"/>
    </source>
</evidence>
<feature type="transmembrane region" description="Helical" evidence="11">
    <location>
        <begin position="34"/>
        <end position="54"/>
    </location>
</feature>
<keyword evidence="12" id="KW-0830">Ubiquinone</keyword>
<dbReference type="Proteomes" id="UP000076502">
    <property type="component" value="Unassembled WGS sequence"/>
</dbReference>
<dbReference type="PANTHER" id="PTHR13099">
    <property type="entry name" value="NADH-UBIQUINONE OXIDOREDUCTASE SUBUNIT B14.5B"/>
    <property type="match status" value="1"/>
</dbReference>
<dbReference type="OMA" id="PIWNPMA"/>
<evidence type="ECO:0000256" key="11">
    <source>
        <dbReference type="SAM" id="Phobius"/>
    </source>
</evidence>
<keyword evidence="7" id="KW-0249">Electron transport</keyword>
<keyword evidence="13" id="KW-1185">Reference proteome</keyword>
<dbReference type="PANTHER" id="PTHR13099:SF0">
    <property type="entry name" value="NADH DEHYDROGENASE [UBIQUINONE] 1 SUBUNIT C2-RELATED"/>
    <property type="match status" value="1"/>
</dbReference>
<keyword evidence="5 11" id="KW-0812">Transmembrane</keyword>
<keyword evidence="3" id="KW-0813">Transport</keyword>
<keyword evidence="4" id="KW-0679">Respiratory chain</keyword>
<gene>
    <name evidence="12" type="ORF">WN55_06526</name>
</gene>
<evidence type="ECO:0000256" key="2">
    <source>
        <dbReference type="ARBA" id="ARBA00008674"/>
    </source>
</evidence>
<organism evidence="12 13">
    <name type="scientific">Dufourea novaeangliae</name>
    <name type="common">Sweat bee</name>
    <dbReference type="NCBI Taxonomy" id="178035"/>
    <lineage>
        <taxon>Eukaryota</taxon>
        <taxon>Metazoa</taxon>
        <taxon>Ecdysozoa</taxon>
        <taxon>Arthropoda</taxon>
        <taxon>Hexapoda</taxon>
        <taxon>Insecta</taxon>
        <taxon>Pterygota</taxon>
        <taxon>Neoptera</taxon>
        <taxon>Endopterygota</taxon>
        <taxon>Hymenoptera</taxon>
        <taxon>Apocrita</taxon>
        <taxon>Aculeata</taxon>
        <taxon>Apoidea</taxon>
        <taxon>Anthophila</taxon>
        <taxon>Halictidae</taxon>
        <taxon>Rophitinae</taxon>
        <taxon>Dufourea</taxon>
    </lineage>
</organism>